<dbReference type="Proteomes" id="UP000053989">
    <property type="component" value="Unassembled WGS sequence"/>
</dbReference>
<sequence length="233" mass="25673">MAVSPLPRFGPAREWYEACIPTISVSLPTDGDMPCPAPSHLRAADRLSPRPRSPAYRSLYDVFVSTRSRLVQIRKASPVSLLSLVSTMNQEYALPVAPPLSVWTAIEAGADPDCCWLMFRTHDDALAFLSLSMSSITVLPALEVDLDPLDKLWRVDMGPKPGARNTIDHHPLRMSLSTPDLHRRTLAAQAPYNIPVTQTQDFVLSSNPPNPRTTFRLGDWICSSPSCAAHNFG</sequence>
<dbReference type="InParanoid" id="A0A0C3DQG2"/>
<proteinExistence type="predicted"/>
<dbReference type="EMBL" id="KN822089">
    <property type="protein sequence ID" value="KIM58231.1"/>
    <property type="molecule type" value="Genomic_DNA"/>
</dbReference>
<reference evidence="2" key="2">
    <citation type="submission" date="2015-01" db="EMBL/GenBank/DDBJ databases">
        <title>Evolutionary Origins and Diversification of the Mycorrhizal Mutualists.</title>
        <authorList>
            <consortium name="DOE Joint Genome Institute"/>
            <consortium name="Mycorrhizal Genomics Consortium"/>
            <person name="Kohler A."/>
            <person name="Kuo A."/>
            <person name="Nagy L.G."/>
            <person name="Floudas D."/>
            <person name="Copeland A."/>
            <person name="Barry K.W."/>
            <person name="Cichocki N."/>
            <person name="Veneault-Fourrey C."/>
            <person name="LaButti K."/>
            <person name="Lindquist E.A."/>
            <person name="Lipzen A."/>
            <person name="Lundell T."/>
            <person name="Morin E."/>
            <person name="Murat C."/>
            <person name="Riley R."/>
            <person name="Ohm R."/>
            <person name="Sun H."/>
            <person name="Tunlid A."/>
            <person name="Henrissat B."/>
            <person name="Grigoriev I.V."/>
            <person name="Hibbett D.S."/>
            <person name="Martin F."/>
        </authorList>
    </citation>
    <scope>NUCLEOTIDE SEQUENCE [LARGE SCALE GENOMIC DNA]</scope>
    <source>
        <strain evidence="2">Foug A</strain>
    </source>
</reference>
<dbReference type="STRING" id="1036808.A0A0C3DQG2"/>
<dbReference type="OrthoDB" id="448399at2759"/>
<evidence type="ECO:0000313" key="1">
    <source>
        <dbReference type="EMBL" id="KIM58231.1"/>
    </source>
</evidence>
<reference evidence="1 2" key="1">
    <citation type="submission" date="2014-04" db="EMBL/GenBank/DDBJ databases">
        <authorList>
            <consortium name="DOE Joint Genome Institute"/>
            <person name="Kuo A."/>
            <person name="Kohler A."/>
            <person name="Nagy L.G."/>
            <person name="Floudas D."/>
            <person name="Copeland A."/>
            <person name="Barry K.W."/>
            <person name="Cichocki N."/>
            <person name="Veneault-Fourrey C."/>
            <person name="LaButti K."/>
            <person name="Lindquist E.A."/>
            <person name="Lipzen A."/>
            <person name="Lundell T."/>
            <person name="Morin E."/>
            <person name="Murat C."/>
            <person name="Sun H."/>
            <person name="Tunlid A."/>
            <person name="Henrissat B."/>
            <person name="Grigoriev I.V."/>
            <person name="Hibbett D.S."/>
            <person name="Martin F."/>
            <person name="Nordberg H.P."/>
            <person name="Cantor M.N."/>
            <person name="Hua S.X."/>
        </authorList>
    </citation>
    <scope>NUCLEOTIDE SEQUENCE [LARGE SCALE GENOMIC DNA]</scope>
    <source>
        <strain evidence="1 2">Foug A</strain>
    </source>
</reference>
<dbReference type="HOGENOM" id="CLU_1190488_0_0_1"/>
<gene>
    <name evidence="1" type="ORF">SCLCIDRAFT_1099925</name>
</gene>
<evidence type="ECO:0000313" key="2">
    <source>
        <dbReference type="Proteomes" id="UP000053989"/>
    </source>
</evidence>
<dbReference type="AlphaFoldDB" id="A0A0C3DQG2"/>
<name>A0A0C3DQG2_9AGAM</name>
<organism evidence="1 2">
    <name type="scientific">Scleroderma citrinum Foug A</name>
    <dbReference type="NCBI Taxonomy" id="1036808"/>
    <lineage>
        <taxon>Eukaryota</taxon>
        <taxon>Fungi</taxon>
        <taxon>Dikarya</taxon>
        <taxon>Basidiomycota</taxon>
        <taxon>Agaricomycotina</taxon>
        <taxon>Agaricomycetes</taxon>
        <taxon>Agaricomycetidae</taxon>
        <taxon>Boletales</taxon>
        <taxon>Sclerodermatineae</taxon>
        <taxon>Sclerodermataceae</taxon>
        <taxon>Scleroderma</taxon>
    </lineage>
</organism>
<keyword evidence="2" id="KW-1185">Reference proteome</keyword>
<protein>
    <submittedName>
        <fullName evidence="1">Uncharacterized protein</fullName>
    </submittedName>
</protein>
<accession>A0A0C3DQG2</accession>